<organism evidence="3 4">
    <name type="scientific">Paractinoplanes ovalisporus</name>
    <dbReference type="NCBI Taxonomy" id="2810368"/>
    <lineage>
        <taxon>Bacteria</taxon>
        <taxon>Bacillati</taxon>
        <taxon>Actinomycetota</taxon>
        <taxon>Actinomycetes</taxon>
        <taxon>Micromonosporales</taxon>
        <taxon>Micromonosporaceae</taxon>
        <taxon>Paractinoplanes</taxon>
    </lineage>
</organism>
<keyword evidence="4" id="KW-1185">Reference proteome</keyword>
<feature type="transmembrane region" description="Helical" evidence="2">
    <location>
        <begin position="6"/>
        <end position="22"/>
    </location>
</feature>
<evidence type="ECO:0000256" key="2">
    <source>
        <dbReference type="SAM" id="Phobius"/>
    </source>
</evidence>
<reference evidence="3 4" key="1">
    <citation type="submission" date="2021-01" db="EMBL/GenBank/DDBJ databases">
        <title>Actinoplanes sp. nov. LDG1-06 isolated from lichen.</title>
        <authorList>
            <person name="Saeng-In P."/>
            <person name="Phongsopitanun W."/>
            <person name="Kanchanasin P."/>
            <person name="Yuki M."/>
            <person name="Kudo T."/>
            <person name="Ohkuma M."/>
            <person name="Tanasupawat S."/>
        </authorList>
    </citation>
    <scope>NUCLEOTIDE SEQUENCE [LARGE SCALE GENOMIC DNA]</scope>
    <source>
        <strain evidence="3 4">LDG1-06</strain>
    </source>
</reference>
<proteinExistence type="predicted"/>
<accession>A0ABS2A7F1</accession>
<keyword evidence="2" id="KW-0472">Membrane</keyword>
<evidence type="ECO:0008006" key="5">
    <source>
        <dbReference type="Google" id="ProtNLM"/>
    </source>
</evidence>
<name>A0ABS2A7F1_9ACTN</name>
<dbReference type="Proteomes" id="UP000632138">
    <property type="component" value="Unassembled WGS sequence"/>
</dbReference>
<dbReference type="EMBL" id="JAENHP010000002">
    <property type="protein sequence ID" value="MBM2615760.1"/>
    <property type="molecule type" value="Genomic_DNA"/>
</dbReference>
<gene>
    <name evidence="3" type="ORF">JIG36_09355</name>
</gene>
<protein>
    <recommendedName>
        <fullName evidence="5">Secreted protein</fullName>
    </recommendedName>
</protein>
<evidence type="ECO:0000256" key="1">
    <source>
        <dbReference type="SAM" id="MobiDB-lite"/>
    </source>
</evidence>
<evidence type="ECO:0000313" key="3">
    <source>
        <dbReference type="EMBL" id="MBM2615760.1"/>
    </source>
</evidence>
<comment type="caution">
    <text evidence="3">The sequence shown here is derived from an EMBL/GenBank/DDBJ whole genome shotgun (WGS) entry which is preliminary data.</text>
</comment>
<keyword evidence="2" id="KW-1133">Transmembrane helix</keyword>
<sequence length="114" mass="11871">MTRRGWSVVVLTVVALVVYLITPDRLPSDDSRPSPVGTVAVQAAPESAEGAYDPSQPPRLTSDGVTTLSRADLPAPAPETVFVSSSAAAVSLDVSSSPGPESRADRANPWVLRC</sequence>
<feature type="region of interest" description="Disordered" evidence="1">
    <location>
        <begin position="24"/>
        <end position="72"/>
    </location>
</feature>
<keyword evidence="2" id="KW-0812">Transmembrane</keyword>
<dbReference type="RefSeq" id="WP_203375617.1">
    <property type="nucleotide sequence ID" value="NZ_JAENHP010000002.1"/>
</dbReference>
<evidence type="ECO:0000313" key="4">
    <source>
        <dbReference type="Proteomes" id="UP000632138"/>
    </source>
</evidence>